<feature type="compositionally biased region" description="Basic and acidic residues" evidence="1">
    <location>
        <begin position="105"/>
        <end position="118"/>
    </location>
</feature>
<dbReference type="AlphaFoldDB" id="A0A388M439"/>
<evidence type="ECO:0008006" key="5">
    <source>
        <dbReference type="Google" id="ProtNLM"/>
    </source>
</evidence>
<reference evidence="3 4" key="1">
    <citation type="journal article" date="2018" name="Cell">
        <title>The Chara Genome: Secondary Complexity and Implications for Plant Terrestrialization.</title>
        <authorList>
            <person name="Nishiyama T."/>
            <person name="Sakayama H."/>
            <person name="Vries J.D."/>
            <person name="Buschmann H."/>
            <person name="Saint-Marcoux D."/>
            <person name="Ullrich K.K."/>
            <person name="Haas F.B."/>
            <person name="Vanderstraeten L."/>
            <person name="Becker D."/>
            <person name="Lang D."/>
            <person name="Vosolsobe S."/>
            <person name="Rombauts S."/>
            <person name="Wilhelmsson P.K.I."/>
            <person name="Janitza P."/>
            <person name="Kern R."/>
            <person name="Heyl A."/>
            <person name="Rumpler F."/>
            <person name="Villalobos L.I.A.C."/>
            <person name="Clay J.M."/>
            <person name="Skokan R."/>
            <person name="Toyoda A."/>
            <person name="Suzuki Y."/>
            <person name="Kagoshima H."/>
            <person name="Schijlen E."/>
            <person name="Tajeshwar N."/>
            <person name="Catarino B."/>
            <person name="Hetherington A.J."/>
            <person name="Saltykova A."/>
            <person name="Bonnot C."/>
            <person name="Breuninger H."/>
            <person name="Symeonidi A."/>
            <person name="Radhakrishnan G.V."/>
            <person name="Van Nieuwerburgh F."/>
            <person name="Deforce D."/>
            <person name="Chang C."/>
            <person name="Karol K.G."/>
            <person name="Hedrich R."/>
            <person name="Ulvskov P."/>
            <person name="Glockner G."/>
            <person name="Delwiche C.F."/>
            <person name="Petrasek J."/>
            <person name="Van de Peer Y."/>
            <person name="Friml J."/>
            <person name="Beilby M."/>
            <person name="Dolan L."/>
            <person name="Kohara Y."/>
            <person name="Sugano S."/>
            <person name="Fujiyama A."/>
            <person name="Delaux P.-M."/>
            <person name="Quint M."/>
            <person name="TheiBen G."/>
            <person name="Hagemann M."/>
            <person name="Harholt J."/>
            <person name="Dunand C."/>
            <person name="Zachgo S."/>
            <person name="Langdale J."/>
            <person name="Maumus F."/>
            <person name="Straeten D.V.D."/>
            <person name="Gould S.B."/>
            <person name="Rensing S.A."/>
        </authorList>
    </citation>
    <scope>NUCLEOTIDE SEQUENCE [LARGE SCALE GENOMIC DNA]</scope>
    <source>
        <strain evidence="3 4">S276</strain>
    </source>
</reference>
<evidence type="ECO:0000313" key="4">
    <source>
        <dbReference type="Proteomes" id="UP000265515"/>
    </source>
</evidence>
<keyword evidence="4" id="KW-1185">Reference proteome</keyword>
<keyword evidence="2" id="KW-1133">Transmembrane helix</keyword>
<dbReference type="Proteomes" id="UP000265515">
    <property type="component" value="Unassembled WGS sequence"/>
</dbReference>
<organism evidence="3 4">
    <name type="scientific">Chara braunii</name>
    <name type="common">Braun's stonewort</name>
    <dbReference type="NCBI Taxonomy" id="69332"/>
    <lineage>
        <taxon>Eukaryota</taxon>
        <taxon>Viridiplantae</taxon>
        <taxon>Streptophyta</taxon>
        <taxon>Charophyceae</taxon>
        <taxon>Charales</taxon>
        <taxon>Characeae</taxon>
        <taxon>Chara</taxon>
    </lineage>
</organism>
<evidence type="ECO:0000313" key="3">
    <source>
        <dbReference type="EMBL" id="GBG89311.1"/>
    </source>
</evidence>
<comment type="caution">
    <text evidence="3">The sequence shown here is derived from an EMBL/GenBank/DDBJ whole genome shotgun (WGS) entry which is preliminary data.</text>
</comment>
<feature type="region of interest" description="Disordered" evidence="1">
    <location>
        <begin position="372"/>
        <end position="401"/>
    </location>
</feature>
<accession>A0A388M439</accession>
<feature type="compositionally biased region" description="Basic and acidic residues" evidence="1">
    <location>
        <begin position="387"/>
        <end position="401"/>
    </location>
</feature>
<feature type="compositionally biased region" description="Basic and acidic residues" evidence="1">
    <location>
        <begin position="42"/>
        <end position="51"/>
    </location>
</feature>
<feature type="transmembrane region" description="Helical" evidence="2">
    <location>
        <begin position="854"/>
        <end position="874"/>
    </location>
</feature>
<feature type="region of interest" description="Disordered" evidence="1">
    <location>
        <begin position="460"/>
        <end position="608"/>
    </location>
</feature>
<feature type="compositionally biased region" description="Basic and acidic residues" evidence="1">
    <location>
        <begin position="477"/>
        <end position="525"/>
    </location>
</feature>
<evidence type="ECO:0000256" key="2">
    <source>
        <dbReference type="SAM" id="Phobius"/>
    </source>
</evidence>
<sequence>MESDTMGPQPTAGQPTGVYRSSPDRALQGLKECIKQKAPLRWAEHAEDGEPKVVGGPDITELDKDTKSESFSIRREMAGRRLPEYERREPRADMHRNDWGDEYDREQYSKNRDRDRAPPKQVFDPQTGVSYVLPYESRDRYIISHLPSEPPTFRGYGITEYLEKWELHAGRSQWSEEEIIDNFLFNVDPSLGKEVKEARPKDRKWATYKTNLCELYKLEDSKYSIKDLETMTQDEDESVHAFGKRFQKISGVLMEKGKLSEVEQCTIFIGRLPMGKQKAILRDLPNDKLDFPEVLKLATKAGADDYRDLVWRGMRRRDSSLYQEYDTDRCPDFKDYPWSDRGDVKAVMKEVREMREMMKRLARQVTDIATKAEATTCQDKPGSPYSRRWDRSESGERRANITDDSNLRDMIKALTRQIAWIEAKMETDGYQARNGSSNLPRCDRVRTGSAYSLRWDNRGPGSWRPLEDRNPQTLTDYRSREQRYHRRCDDSPRYEDEDRDRLTAYHRDYTGDRDNGYRRHGRVETYPHSPIYDPGREDLRDAEEYPKDEDRYYHAMARDRRYNSRERHERRDDRDHRDDASGQQESRPRPQDAQVSGEHEGYRRVEAQPSSTRGRCMYCCSDNHIGRDCRDLQKVIDYGVVGLDRLCVTRTEDLRDASVSSPKKEYLEVRRASLNEVKATVRSQRVGIFLQSGDKTPVVPIHVTSIKSSQALCPKKRVDPDIVIMDREGEEEGRRVLSPRKRGPEQVTDTTTSLRPTLNQRIRCSVREPSKPIRDGPLYIAGIAKVPVTNTILIGPERGKPVTSTDGIFVNSDPLADKPFSNVIPVAHRSRLRVVERTAPRPSSLMPERTCLKIYLTFLGVVSWGLFLTMRWFFTEQRVTLRMVE</sequence>
<feature type="compositionally biased region" description="Basic and acidic residues" evidence="1">
    <location>
        <begin position="597"/>
        <end position="606"/>
    </location>
</feature>
<feature type="region of interest" description="Disordered" evidence="1">
    <location>
        <begin position="1"/>
        <end position="24"/>
    </location>
</feature>
<keyword evidence="2" id="KW-0472">Membrane</keyword>
<feature type="compositionally biased region" description="Polar residues" evidence="1">
    <location>
        <begin position="1"/>
        <end position="14"/>
    </location>
</feature>
<dbReference type="Gramene" id="GBG89311">
    <property type="protein sequence ID" value="GBG89311"/>
    <property type="gene ID" value="CBR_g49021"/>
</dbReference>
<keyword evidence="2" id="KW-0812">Transmembrane</keyword>
<dbReference type="EMBL" id="BFEA01000729">
    <property type="protein sequence ID" value="GBG89311.1"/>
    <property type="molecule type" value="Genomic_DNA"/>
</dbReference>
<gene>
    <name evidence="3" type="ORF">CBR_g49021</name>
</gene>
<evidence type="ECO:0000256" key="1">
    <source>
        <dbReference type="SAM" id="MobiDB-lite"/>
    </source>
</evidence>
<protein>
    <recommendedName>
        <fullName evidence="5">Retrotransposon gag domain-containing protein</fullName>
    </recommendedName>
</protein>
<feature type="compositionally biased region" description="Basic and acidic residues" evidence="1">
    <location>
        <begin position="534"/>
        <end position="590"/>
    </location>
</feature>
<feature type="region of interest" description="Disordered" evidence="1">
    <location>
        <begin position="42"/>
        <end position="125"/>
    </location>
</feature>
<feature type="region of interest" description="Disordered" evidence="1">
    <location>
        <begin position="730"/>
        <end position="752"/>
    </location>
</feature>
<proteinExistence type="predicted"/>
<name>A0A388M439_CHABU</name>
<feature type="compositionally biased region" description="Basic and acidic residues" evidence="1">
    <location>
        <begin position="61"/>
        <end position="99"/>
    </location>
</feature>